<dbReference type="InterPro" id="IPR006121">
    <property type="entry name" value="HMA_dom"/>
</dbReference>
<feature type="domain" description="HMA" evidence="2">
    <location>
        <begin position="25"/>
        <end position="94"/>
    </location>
</feature>
<dbReference type="Proteomes" id="UP000198885">
    <property type="component" value="Unassembled WGS sequence"/>
</dbReference>
<dbReference type="OrthoDB" id="7205933at2"/>
<feature type="signal peptide" evidence="1">
    <location>
        <begin position="1"/>
        <end position="22"/>
    </location>
</feature>
<dbReference type="SUPFAM" id="SSF55008">
    <property type="entry name" value="HMA, heavy metal-associated domain"/>
    <property type="match status" value="1"/>
</dbReference>
<dbReference type="EMBL" id="FOGU01000004">
    <property type="protein sequence ID" value="SER93764.1"/>
    <property type="molecule type" value="Genomic_DNA"/>
</dbReference>
<accession>A0A1H9TA20</accession>
<protein>
    <submittedName>
        <fullName evidence="3">Copper chaperone CopZ</fullName>
    </submittedName>
</protein>
<gene>
    <name evidence="3" type="ORF">SAMN04490244_10437</name>
</gene>
<keyword evidence="4" id="KW-1185">Reference proteome</keyword>
<dbReference type="AlphaFoldDB" id="A0A1H9TA20"/>
<name>A0A1H9TA20_9RHOB</name>
<keyword evidence="1" id="KW-0732">Signal</keyword>
<dbReference type="GO" id="GO:0046872">
    <property type="term" value="F:metal ion binding"/>
    <property type="evidence" value="ECO:0007669"/>
    <property type="project" value="InterPro"/>
</dbReference>
<feature type="chain" id="PRO_5011503398" evidence="1">
    <location>
        <begin position="23"/>
        <end position="101"/>
    </location>
</feature>
<dbReference type="PROSITE" id="PS50846">
    <property type="entry name" value="HMA_2"/>
    <property type="match status" value="1"/>
</dbReference>
<evidence type="ECO:0000313" key="3">
    <source>
        <dbReference type="EMBL" id="SER93764.1"/>
    </source>
</evidence>
<dbReference type="Gene3D" id="3.30.70.100">
    <property type="match status" value="1"/>
</dbReference>
<proteinExistence type="predicted"/>
<dbReference type="STRING" id="641238.SAMN04490244_10437"/>
<evidence type="ECO:0000259" key="2">
    <source>
        <dbReference type="PROSITE" id="PS50846"/>
    </source>
</evidence>
<evidence type="ECO:0000256" key="1">
    <source>
        <dbReference type="SAM" id="SignalP"/>
    </source>
</evidence>
<evidence type="ECO:0000313" key="4">
    <source>
        <dbReference type="Proteomes" id="UP000198885"/>
    </source>
</evidence>
<reference evidence="3 4" key="1">
    <citation type="submission" date="2016-10" db="EMBL/GenBank/DDBJ databases">
        <authorList>
            <person name="de Groot N.N."/>
        </authorList>
    </citation>
    <scope>NUCLEOTIDE SEQUENCE [LARGE SCALE GENOMIC DNA]</scope>
    <source>
        <strain evidence="3 4">DSM 23042</strain>
    </source>
</reference>
<dbReference type="RefSeq" id="WP_092691179.1">
    <property type="nucleotide sequence ID" value="NZ_FOGU01000004.1"/>
</dbReference>
<dbReference type="InterPro" id="IPR036163">
    <property type="entry name" value="HMA_dom_sf"/>
</dbReference>
<sequence length="101" mass="10744">MRQLSHLLLVAILSVIPTAILAAEAETRVHVTGLTCPSCSYIVATALQRVETVEIAEFVEGEAEDGFYALRYDDDVTNPEELIAVVMGVGYGASLADESGS</sequence>
<organism evidence="3 4">
    <name type="scientific">Tranquillimonas rosea</name>
    <dbReference type="NCBI Taxonomy" id="641238"/>
    <lineage>
        <taxon>Bacteria</taxon>
        <taxon>Pseudomonadati</taxon>
        <taxon>Pseudomonadota</taxon>
        <taxon>Alphaproteobacteria</taxon>
        <taxon>Rhodobacterales</taxon>
        <taxon>Roseobacteraceae</taxon>
        <taxon>Tranquillimonas</taxon>
    </lineage>
</organism>